<evidence type="ECO:0000256" key="1">
    <source>
        <dbReference type="SAM" id="MobiDB-lite"/>
    </source>
</evidence>
<feature type="transmembrane region" description="Helical" evidence="2">
    <location>
        <begin position="115"/>
        <end position="136"/>
    </location>
</feature>
<feature type="compositionally biased region" description="Pro residues" evidence="1">
    <location>
        <begin position="367"/>
        <end position="386"/>
    </location>
</feature>
<organism evidence="3 4">
    <name type="scientific">Microbacterium aquimaris</name>
    <dbReference type="NCBI Taxonomy" id="459816"/>
    <lineage>
        <taxon>Bacteria</taxon>
        <taxon>Bacillati</taxon>
        <taxon>Actinomycetota</taxon>
        <taxon>Actinomycetes</taxon>
        <taxon>Micrococcales</taxon>
        <taxon>Microbacteriaceae</taxon>
        <taxon>Microbacterium</taxon>
    </lineage>
</organism>
<dbReference type="Proteomes" id="UP001291912">
    <property type="component" value="Unassembled WGS sequence"/>
</dbReference>
<comment type="caution">
    <text evidence="3">The sequence shown here is derived from an EMBL/GenBank/DDBJ whole genome shotgun (WGS) entry which is preliminary data.</text>
</comment>
<evidence type="ECO:0000256" key="2">
    <source>
        <dbReference type="SAM" id="Phobius"/>
    </source>
</evidence>
<evidence type="ECO:0008006" key="5">
    <source>
        <dbReference type="Google" id="ProtNLM"/>
    </source>
</evidence>
<proteinExistence type="predicted"/>
<keyword evidence="2" id="KW-0472">Membrane</keyword>
<feature type="compositionally biased region" description="Low complexity" evidence="1">
    <location>
        <begin position="287"/>
        <end position="302"/>
    </location>
</feature>
<feature type="transmembrane region" description="Helical" evidence="2">
    <location>
        <begin position="50"/>
        <end position="70"/>
    </location>
</feature>
<feature type="transmembrane region" description="Helical" evidence="2">
    <location>
        <begin position="22"/>
        <end position="44"/>
    </location>
</feature>
<dbReference type="EMBL" id="JAWJYN010000003">
    <property type="protein sequence ID" value="MDZ8162731.1"/>
    <property type="molecule type" value="Genomic_DNA"/>
</dbReference>
<feature type="transmembrane region" description="Helical" evidence="2">
    <location>
        <begin position="181"/>
        <end position="206"/>
    </location>
</feature>
<keyword evidence="4" id="KW-1185">Reference proteome</keyword>
<reference evidence="3 4" key="1">
    <citation type="submission" date="2023-10" db="EMBL/GenBank/DDBJ databases">
        <title>Microbacterium xanthum sp. nov., isolated from seaweed.</title>
        <authorList>
            <person name="Lee S.D."/>
        </authorList>
    </citation>
    <scope>NUCLEOTIDE SEQUENCE [LARGE SCALE GENOMIC DNA]</scope>
    <source>
        <strain evidence="3 4">KCTC 19124</strain>
    </source>
</reference>
<name>A0ABU5N9Q2_9MICO</name>
<protein>
    <recommendedName>
        <fullName evidence="5">Agglutinin receptor</fullName>
    </recommendedName>
</protein>
<dbReference type="RefSeq" id="WP_194422902.1">
    <property type="nucleotide sequence ID" value="NZ_BAAAPT010000001.1"/>
</dbReference>
<keyword evidence="2" id="KW-0812">Transmembrane</keyword>
<feature type="region of interest" description="Disordered" evidence="1">
    <location>
        <begin position="268"/>
        <end position="386"/>
    </location>
</feature>
<gene>
    <name evidence="3" type="ORF">R2Q92_12890</name>
</gene>
<feature type="transmembrane region" description="Helical" evidence="2">
    <location>
        <begin position="82"/>
        <end position="103"/>
    </location>
</feature>
<accession>A0ABU5N9Q2</accession>
<feature type="compositionally biased region" description="Pro residues" evidence="1">
    <location>
        <begin position="274"/>
        <end position="286"/>
    </location>
</feature>
<feature type="transmembrane region" description="Helical" evidence="2">
    <location>
        <begin position="148"/>
        <end position="169"/>
    </location>
</feature>
<evidence type="ECO:0000313" key="3">
    <source>
        <dbReference type="EMBL" id="MDZ8162731.1"/>
    </source>
</evidence>
<feature type="compositionally biased region" description="Pro residues" evidence="1">
    <location>
        <begin position="303"/>
        <end position="317"/>
    </location>
</feature>
<evidence type="ECO:0000313" key="4">
    <source>
        <dbReference type="Proteomes" id="UP001291912"/>
    </source>
</evidence>
<sequence length="386" mass="40911">MTAPHPPEPQAEQPASAGLIRAAIWVAIGALIAAAFVCVIWVFVGSANGIIGRAFLTILLLAGFAGVALLDAHLAPSRPAWFALSSMGVWVITLLLGATLIWMPERFFSSGLGRFVQFLLIVLVLQLALLHVRLFTKAMQRNRTTFTVVVYVVTVMLVAALSVMLVLPLAFHEYIRFASLYWRFVVALTILAAVGTALLPLVNALFAPRPPRPQPTPAAWPTYVDGRTPLPVLLDGTPDWNAYYTGHPTQPYAQQQVPVPAEVAAAPAYEPHPTHPPQSVAPPVPASPARAEPTVSEPTESVVPPPVAPQPSPPAPAEPTSGSLPAAGHASRQQTAPAMPWGPSDEAETETGPHRGRRASAGDGDAPPVPPGYEGYPPPPPLPPRP</sequence>
<keyword evidence="2" id="KW-1133">Transmembrane helix</keyword>